<dbReference type="EMBL" id="KV425910">
    <property type="protein sequence ID" value="KZV99416.1"/>
    <property type="molecule type" value="Genomic_DNA"/>
</dbReference>
<dbReference type="InterPro" id="IPR018954">
    <property type="entry name" value="Betagal_dom2"/>
</dbReference>
<dbReference type="InterPro" id="IPR031330">
    <property type="entry name" value="Gly_Hdrlase_35_cat"/>
</dbReference>
<accession>A0A165MKU7</accession>
<comment type="catalytic activity">
    <reaction evidence="1 8">
        <text>Hydrolysis of terminal non-reducing beta-D-galactose residues in beta-D-galactosides.</text>
        <dbReference type="EC" id="3.2.1.23"/>
    </reaction>
</comment>
<evidence type="ECO:0000313" key="13">
    <source>
        <dbReference type="Proteomes" id="UP000077266"/>
    </source>
</evidence>
<evidence type="ECO:0000259" key="11">
    <source>
        <dbReference type="SMART" id="SM01029"/>
    </source>
</evidence>
<feature type="signal peptide" evidence="10">
    <location>
        <begin position="1"/>
        <end position="20"/>
    </location>
</feature>
<dbReference type="SUPFAM" id="SSF51011">
    <property type="entry name" value="Glycosyl hydrolase domain"/>
    <property type="match status" value="1"/>
</dbReference>
<evidence type="ECO:0000256" key="1">
    <source>
        <dbReference type="ARBA" id="ARBA00001412"/>
    </source>
</evidence>
<dbReference type="InterPro" id="IPR001944">
    <property type="entry name" value="Glycoside_Hdrlase_35"/>
</dbReference>
<dbReference type="PRINTS" id="PR00742">
    <property type="entry name" value="GLHYDRLASE35"/>
</dbReference>
<keyword evidence="13" id="KW-1185">Reference proteome</keyword>
<evidence type="ECO:0000256" key="7">
    <source>
        <dbReference type="ARBA" id="ARBA00023295"/>
    </source>
</evidence>
<dbReference type="InterPro" id="IPR025300">
    <property type="entry name" value="BetaGal_jelly_roll_dom"/>
</dbReference>
<gene>
    <name evidence="12" type="ORF">EXIGLDRAFT_605754</name>
</gene>
<dbReference type="InterPro" id="IPR025972">
    <property type="entry name" value="BetaGal_dom3"/>
</dbReference>
<dbReference type="STRING" id="1314781.A0A165MKU7"/>
<keyword evidence="7 8" id="KW-0326">Glycosidase</keyword>
<dbReference type="InParanoid" id="A0A165MKU7"/>
<keyword evidence="5 8" id="KW-0378">Hydrolase</keyword>
<reference evidence="12 13" key="1">
    <citation type="journal article" date="2016" name="Mol. Biol. Evol.">
        <title>Comparative Genomics of Early-Diverging Mushroom-Forming Fungi Provides Insights into the Origins of Lignocellulose Decay Capabilities.</title>
        <authorList>
            <person name="Nagy L.G."/>
            <person name="Riley R."/>
            <person name="Tritt A."/>
            <person name="Adam C."/>
            <person name="Daum C."/>
            <person name="Floudas D."/>
            <person name="Sun H."/>
            <person name="Yadav J.S."/>
            <person name="Pangilinan J."/>
            <person name="Larsson K.H."/>
            <person name="Matsuura K."/>
            <person name="Barry K."/>
            <person name="Labutti K."/>
            <person name="Kuo R."/>
            <person name="Ohm R.A."/>
            <person name="Bhattacharya S.S."/>
            <person name="Shirouzu T."/>
            <person name="Yoshinaga Y."/>
            <person name="Martin F.M."/>
            <person name="Grigoriev I.V."/>
            <person name="Hibbett D.S."/>
        </authorList>
    </citation>
    <scope>NUCLEOTIDE SEQUENCE [LARGE SCALE GENOMIC DNA]</scope>
    <source>
        <strain evidence="12 13">HHB12029</strain>
    </source>
</reference>
<protein>
    <recommendedName>
        <fullName evidence="3 8">Beta-galactosidase</fullName>
        <ecNumber evidence="3 8">3.2.1.23</ecNumber>
    </recommendedName>
</protein>
<dbReference type="GO" id="GO:0005975">
    <property type="term" value="P:carbohydrate metabolic process"/>
    <property type="evidence" value="ECO:0007669"/>
    <property type="project" value="InterPro"/>
</dbReference>
<evidence type="ECO:0000256" key="9">
    <source>
        <dbReference type="RuleBase" id="RU003679"/>
    </source>
</evidence>
<dbReference type="SUPFAM" id="SSF51445">
    <property type="entry name" value="(Trans)glycosidases"/>
    <property type="match status" value="1"/>
</dbReference>
<proteinExistence type="inferred from homology"/>
<dbReference type="InterPro" id="IPR019801">
    <property type="entry name" value="Glyco_hydro_35_CS"/>
</dbReference>
<dbReference type="Gene3D" id="3.20.20.80">
    <property type="entry name" value="Glycosidases"/>
    <property type="match status" value="1"/>
</dbReference>
<dbReference type="Pfam" id="PF10435">
    <property type="entry name" value="BetaGal_dom2"/>
    <property type="match status" value="1"/>
</dbReference>
<comment type="similarity">
    <text evidence="2 9">Belongs to the glycosyl hydrolase 35 family.</text>
</comment>
<keyword evidence="6" id="KW-0325">Glycoprotein</keyword>
<evidence type="ECO:0000313" key="12">
    <source>
        <dbReference type="EMBL" id="KZV99416.1"/>
    </source>
</evidence>
<evidence type="ECO:0000256" key="8">
    <source>
        <dbReference type="RuleBase" id="RU000675"/>
    </source>
</evidence>
<evidence type="ECO:0000256" key="3">
    <source>
        <dbReference type="ARBA" id="ARBA00012756"/>
    </source>
</evidence>
<keyword evidence="4 10" id="KW-0732">Signal</keyword>
<dbReference type="SMART" id="SM01029">
    <property type="entry name" value="BetaGal_dom2"/>
    <property type="match status" value="1"/>
</dbReference>
<dbReference type="SUPFAM" id="SSF49785">
    <property type="entry name" value="Galactose-binding domain-like"/>
    <property type="match status" value="2"/>
</dbReference>
<feature type="chain" id="PRO_5007862517" description="Beta-galactosidase" evidence="10">
    <location>
        <begin position="21"/>
        <end position="1029"/>
    </location>
</feature>
<evidence type="ECO:0000256" key="5">
    <source>
        <dbReference type="ARBA" id="ARBA00022801"/>
    </source>
</evidence>
<evidence type="ECO:0000256" key="2">
    <source>
        <dbReference type="ARBA" id="ARBA00009809"/>
    </source>
</evidence>
<dbReference type="InterPro" id="IPR017853">
    <property type="entry name" value="GH"/>
</dbReference>
<dbReference type="Gene3D" id="2.102.20.10">
    <property type="entry name" value="Beta-galactosidase, domain 2"/>
    <property type="match status" value="1"/>
</dbReference>
<dbReference type="Proteomes" id="UP000077266">
    <property type="component" value="Unassembled WGS sequence"/>
</dbReference>
<dbReference type="Pfam" id="PF01301">
    <property type="entry name" value="Glyco_hydro_35"/>
    <property type="match status" value="1"/>
</dbReference>
<feature type="domain" description="Beta-galactosidase" evidence="11">
    <location>
        <begin position="408"/>
        <end position="589"/>
    </location>
</feature>
<dbReference type="PANTHER" id="PTHR23421">
    <property type="entry name" value="BETA-GALACTOSIDASE RELATED"/>
    <property type="match status" value="1"/>
</dbReference>
<dbReference type="Pfam" id="PF13363">
    <property type="entry name" value="BetaGal_dom3"/>
    <property type="match status" value="1"/>
</dbReference>
<dbReference type="InterPro" id="IPR008979">
    <property type="entry name" value="Galactose-bd-like_sf"/>
</dbReference>
<evidence type="ECO:0000256" key="6">
    <source>
        <dbReference type="ARBA" id="ARBA00023180"/>
    </source>
</evidence>
<evidence type="ECO:0000256" key="10">
    <source>
        <dbReference type="SAM" id="SignalP"/>
    </source>
</evidence>
<name>A0A165MKU7_EXIGL</name>
<dbReference type="InterPro" id="IPR036833">
    <property type="entry name" value="BetaGal_dom3_sf"/>
</dbReference>
<dbReference type="Gene3D" id="2.60.390.10">
    <property type="entry name" value="Beta-galactosidase, domain 3"/>
    <property type="match status" value="1"/>
</dbReference>
<dbReference type="AlphaFoldDB" id="A0A165MKU7"/>
<dbReference type="EC" id="3.2.1.23" evidence="3 8"/>
<dbReference type="PROSITE" id="PS01182">
    <property type="entry name" value="GLYCOSYL_HYDROL_F35"/>
    <property type="match status" value="1"/>
</dbReference>
<sequence>MRLARWCSAFVVAWSAQASARPDDTSVSSLLGARDFINTTGLSSFVGWDPHSFFLNGSRIFLQSGEMHPWRLPVPSLWKDVLEKFKAAGLNAVSIYTHWALMNPKKGVVDLEGINDLQLFLDAAREVGIFVIARPGPYINAETTGGGVPGHVLTLPDRNTWFPYNGELRSNDTLFEEAWKDYVTAVGTIIAKNQVTNGGPVILLQIENEYYNGPGISEYFAQLTKTYRDLGVVIPTMDNDPGMFRNLINDVNIYGIDAYPVSACPPPPVRCVMNKRRTGFDCSNPLVWRDTPSPAWRPYHESVNPESPFFFPEFQGGSFDKWGSVRREGCHQLTGVNFQRVYYHQLWASGVTAVNFYMVFGGTNWGQLPYPPAVTSYDYSAAISESRQLIDKYGELKLQSMFLRSFPDFRKTNFISTFQSAATPIGINTTHLRNPDTGAEWFISRHQVTNDSTLQFRLDVGQGTTVPQAGGSITLAGRDSIVTSVNLKFGAHSRLVYSTAALFSNLVIDGTDVLVVYGAVGQTFEVALAALRNPNVASTGPTTLTTKFANNAIILNFTPAAGMTIVRINGVATTPMLLVIADYDTATRFWMPTIPSPVGGPLSNFVDLGAQTPVLVAGPYLVRTASLQGGRLALAGDLDSTTRLVILAPKHVTTITWNGALVHGSIRSRFGILEAVLPGPRKTWTLPDLTKATWRFADSLPEISPLFGEEAQEASGMVDANKTTTTNPFPPYYGGPAVLYGSDYGFHSGNLVWRGRFEHDDSLSIPTAVNLSISGGQFFAASVWLNDVYLGATDTTVMTANLSLPVTSGMLRTGDNYVTIVCCTPGGRQRDIQLPRGIQGYYLVGRPTEAQFTSWKVAGNFKGEDFPDKTRKILNEGGLFGERMGWHLPGYNNVAWEKRTPWLGISAPGVGWFRTTFNLSIPNDHDVPLAFEFAAQPGQYRGAPQLYVNGWQMGKRIANQGPQITFPVHPGILDMHGTNTVAVSLWALGDQPADLKIPSLQLVQLASFSGGPGRIPTNNPGWEELRGSL</sequence>
<organism evidence="12 13">
    <name type="scientific">Exidia glandulosa HHB12029</name>
    <dbReference type="NCBI Taxonomy" id="1314781"/>
    <lineage>
        <taxon>Eukaryota</taxon>
        <taxon>Fungi</taxon>
        <taxon>Dikarya</taxon>
        <taxon>Basidiomycota</taxon>
        <taxon>Agaricomycotina</taxon>
        <taxon>Agaricomycetes</taxon>
        <taxon>Auriculariales</taxon>
        <taxon>Exidiaceae</taxon>
        <taxon>Exidia</taxon>
    </lineage>
</organism>
<dbReference type="InterPro" id="IPR037110">
    <property type="entry name" value="Betagal_dom2_sf"/>
</dbReference>
<dbReference type="Gene3D" id="2.60.120.260">
    <property type="entry name" value="Galactose-binding domain-like"/>
    <property type="match status" value="2"/>
</dbReference>
<dbReference type="OrthoDB" id="1657402at2759"/>
<dbReference type="SUPFAM" id="SSF117100">
    <property type="entry name" value="Beta-galactosidase LacA, domain 3"/>
    <property type="match status" value="1"/>
</dbReference>
<dbReference type="GO" id="GO:0004565">
    <property type="term" value="F:beta-galactosidase activity"/>
    <property type="evidence" value="ECO:0007669"/>
    <property type="project" value="UniProtKB-EC"/>
</dbReference>
<evidence type="ECO:0000256" key="4">
    <source>
        <dbReference type="ARBA" id="ARBA00022729"/>
    </source>
</evidence>
<dbReference type="Pfam" id="PF13364">
    <property type="entry name" value="BetaGal_ABD2"/>
    <property type="match status" value="2"/>
</dbReference>